<name>A0A6A6WYA6_9PLEO</name>
<gene>
    <name evidence="1" type="ORF">K505DRAFT_254126</name>
</gene>
<dbReference type="OrthoDB" id="2896980at2759"/>
<keyword evidence="2" id="KW-1185">Reference proteome</keyword>
<dbReference type="EMBL" id="MU002165">
    <property type="protein sequence ID" value="KAF2789066.1"/>
    <property type="molecule type" value="Genomic_DNA"/>
</dbReference>
<sequence length="223" mass="25475">MDRPSTYWSAKAQEKLNESRYWKSARLQQRTQWTGLTTLVNEADVVYASAQYLISPIESILNIEYGDRIRISSEKPGKSGKIGEGHIRMDLVFHRPEKEQTIAILEYKRRGFLQRRDFQGAFTSSNVGLGEKLSRAANDPLLKDNAFVSSKQAAAYAIDTQTPFVAIFDWDTMVLFEFNNLKDDNVGEVAFGTWVDENGRETFRKVLLGWVLKACQARDVPRQ</sequence>
<reference evidence="1" key="1">
    <citation type="journal article" date="2020" name="Stud. Mycol.">
        <title>101 Dothideomycetes genomes: a test case for predicting lifestyles and emergence of pathogens.</title>
        <authorList>
            <person name="Haridas S."/>
            <person name="Albert R."/>
            <person name="Binder M."/>
            <person name="Bloem J."/>
            <person name="Labutti K."/>
            <person name="Salamov A."/>
            <person name="Andreopoulos B."/>
            <person name="Baker S."/>
            <person name="Barry K."/>
            <person name="Bills G."/>
            <person name="Bluhm B."/>
            <person name="Cannon C."/>
            <person name="Castanera R."/>
            <person name="Culley D."/>
            <person name="Daum C."/>
            <person name="Ezra D."/>
            <person name="Gonzalez J."/>
            <person name="Henrissat B."/>
            <person name="Kuo A."/>
            <person name="Liang C."/>
            <person name="Lipzen A."/>
            <person name="Lutzoni F."/>
            <person name="Magnuson J."/>
            <person name="Mondo S."/>
            <person name="Nolan M."/>
            <person name="Ohm R."/>
            <person name="Pangilinan J."/>
            <person name="Park H.-J."/>
            <person name="Ramirez L."/>
            <person name="Alfaro M."/>
            <person name="Sun H."/>
            <person name="Tritt A."/>
            <person name="Yoshinaga Y."/>
            <person name="Zwiers L.-H."/>
            <person name="Turgeon B."/>
            <person name="Goodwin S."/>
            <person name="Spatafora J."/>
            <person name="Crous P."/>
            <person name="Grigoriev I."/>
        </authorList>
    </citation>
    <scope>NUCLEOTIDE SEQUENCE</scope>
    <source>
        <strain evidence="1">CBS 109.77</strain>
    </source>
</reference>
<evidence type="ECO:0000313" key="2">
    <source>
        <dbReference type="Proteomes" id="UP000799757"/>
    </source>
</evidence>
<evidence type="ECO:0000313" key="1">
    <source>
        <dbReference type="EMBL" id="KAF2789066.1"/>
    </source>
</evidence>
<proteinExistence type="predicted"/>
<dbReference type="AlphaFoldDB" id="A0A6A6WYA6"/>
<organism evidence="1 2">
    <name type="scientific">Melanomma pulvis-pyrius CBS 109.77</name>
    <dbReference type="NCBI Taxonomy" id="1314802"/>
    <lineage>
        <taxon>Eukaryota</taxon>
        <taxon>Fungi</taxon>
        <taxon>Dikarya</taxon>
        <taxon>Ascomycota</taxon>
        <taxon>Pezizomycotina</taxon>
        <taxon>Dothideomycetes</taxon>
        <taxon>Pleosporomycetidae</taxon>
        <taxon>Pleosporales</taxon>
        <taxon>Melanommataceae</taxon>
        <taxon>Melanomma</taxon>
    </lineage>
</organism>
<protein>
    <submittedName>
        <fullName evidence="1">Uncharacterized protein</fullName>
    </submittedName>
</protein>
<dbReference type="Proteomes" id="UP000799757">
    <property type="component" value="Unassembled WGS sequence"/>
</dbReference>
<accession>A0A6A6WYA6</accession>